<dbReference type="InterPro" id="IPR003961">
    <property type="entry name" value="FN3_dom"/>
</dbReference>
<keyword evidence="4" id="KW-1185">Reference proteome</keyword>
<dbReference type="Proteomes" id="UP000728185">
    <property type="component" value="Unassembled WGS sequence"/>
</dbReference>
<dbReference type="SMART" id="SM00060">
    <property type="entry name" value="FN3"/>
    <property type="match status" value="3"/>
</dbReference>
<name>A0A8E0S2J8_9TREM</name>
<dbReference type="PROSITE" id="PS50853">
    <property type="entry name" value="FN3"/>
    <property type="match status" value="2"/>
</dbReference>
<dbReference type="Gene3D" id="2.60.40.10">
    <property type="entry name" value="Immunoglobulins"/>
    <property type="match status" value="2"/>
</dbReference>
<evidence type="ECO:0000259" key="2">
    <source>
        <dbReference type="PROSITE" id="PS50853"/>
    </source>
</evidence>
<feature type="domain" description="Fibronectin type-III" evidence="2">
    <location>
        <begin position="302"/>
        <end position="395"/>
    </location>
</feature>
<feature type="non-terminal residue" evidence="3">
    <location>
        <position position="1"/>
    </location>
</feature>
<dbReference type="EMBL" id="LUCM01002402">
    <property type="protein sequence ID" value="KAA0197395.1"/>
    <property type="molecule type" value="Genomic_DNA"/>
</dbReference>
<keyword evidence="1" id="KW-0677">Repeat</keyword>
<sequence length="534" mass="59054">QTAKPEQLIVDPLIEELQIQWTPGHDGPPADQFRVLIIHGQNRLVYDSHKTQINISATPCLLTTVQVCGKHASHGISECIYATGKALPKREFPVQIPVGDVHESIKCTLEWSNNAFAPSQVIIEEIVNAPEVWGQEVSWTTNEDLDENCEPYYRVYFTDSGGWSETVEVENTFLQTVNLKRDTLYQYTISAVYRISTMTGQAASVSLRTESPEDPKPRSLKTIPFETDIYLLWSSSQMTKEFSVGYSNALAEESFTLSGIQTWYSFPINQYCLPNIVWLFATNDSTQPSVTTAAVSQMPKSPLASPTDVKVLPDYGSVAVSWNFEQHSDNSSPYFEVTLLETETRAVTIQKVRGLWYASIKNLTCDASYIISVTAVNVCGRSPPSNPVYVSARKEAAPVSISVKPNEVELLNLTVTTSELAATWESNQPSYLGLIYRVNLQQINSSGTDANEKVYIKNNTVQFDRLSSCVNYSVGVAAKNSFGTSSEITAVARTLAPGKRDKMADVDKSHGAFDAFLDKATACWMQNTLVVPIG</sequence>
<evidence type="ECO:0000256" key="1">
    <source>
        <dbReference type="ARBA" id="ARBA00022737"/>
    </source>
</evidence>
<dbReference type="PANTHER" id="PTHR46708">
    <property type="entry name" value="TENASCIN"/>
    <property type="match status" value="1"/>
</dbReference>
<gene>
    <name evidence="3" type="ORF">FBUS_01028</name>
</gene>
<feature type="domain" description="Fibronectin type-III" evidence="2">
    <location>
        <begin position="404"/>
        <end position="498"/>
    </location>
</feature>
<dbReference type="CDD" id="cd00063">
    <property type="entry name" value="FN3"/>
    <property type="match status" value="1"/>
</dbReference>
<dbReference type="OrthoDB" id="10535223at2759"/>
<dbReference type="PANTHER" id="PTHR46708:SF11">
    <property type="entry name" value="RECEPTOR-TYPE TYROSINE-PROTEIN PHOSPHATASE ETA-LIKE"/>
    <property type="match status" value="1"/>
</dbReference>
<accession>A0A8E0S2J8</accession>
<dbReference type="InterPro" id="IPR013783">
    <property type="entry name" value="Ig-like_fold"/>
</dbReference>
<dbReference type="Pfam" id="PF00041">
    <property type="entry name" value="fn3"/>
    <property type="match status" value="1"/>
</dbReference>
<dbReference type="SUPFAM" id="SSF49265">
    <property type="entry name" value="Fibronectin type III"/>
    <property type="match status" value="2"/>
</dbReference>
<proteinExistence type="predicted"/>
<organism evidence="3 4">
    <name type="scientific">Fasciolopsis buskii</name>
    <dbReference type="NCBI Taxonomy" id="27845"/>
    <lineage>
        <taxon>Eukaryota</taxon>
        <taxon>Metazoa</taxon>
        <taxon>Spiralia</taxon>
        <taxon>Lophotrochozoa</taxon>
        <taxon>Platyhelminthes</taxon>
        <taxon>Trematoda</taxon>
        <taxon>Digenea</taxon>
        <taxon>Plagiorchiida</taxon>
        <taxon>Echinostomata</taxon>
        <taxon>Echinostomatoidea</taxon>
        <taxon>Fasciolidae</taxon>
        <taxon>Fasciolopsis</taxon>
    </lineage>
</organism>
<evidence type="ECO:0000313" key="3">
    <source>
        <dbReference type="EMBL" id="KAA0197395.1"/>
    </source>
</evidence>
<comment type="caution">
    <text evidence="3">The sequence shown here is derived from an EMBL/GenBank/DDBJ whole genome shotgun (WGS) entry which is preliminary data.</text>
</comment>
<dbReference type="InterPro" id="IPR036116">
    <property type="entry name" value="FN3_sf"/>
</dbReference>
<protein>
    <recommendedName>
        <fullName evidence="2">Fibronectin type-III domain-containing protein</fullName>
    </recommendedName>
</protein>
<dbReference type="InterPro" id="IPR050991">
    <property type="entry name" value="ECM_Regulatory_Proteins"/>
</dbReference>
<reference evidence="3" key="1">
    <citation type="submission" date="2019-05" db="EMBL/GenBank/DDBJ databases">
        <title>Annotation for the trematode Fasciolopsis buski.</title>
        <authorList>
            <person name="Choi Y.-J."/>
        </authorList>
    </citation>
    <scope>NUCLEOTIDE SEQUENCE</scope>
    <source>
        <strain evidence="3">HT</strain>
        <tissue evidence="3">Whole worm</tissue>
    </source>
</reference>
<evidence type="ECO:0000313" key="4">
    <source>
        <dbReference type="Proteomes" id="UP000728185"/>
    </source>
</evidence>
<dbReference type="AlphaFoldDB" id="A0A8E0S2J8"/>